<dbReference type="PANTHER" id="PTHR35007">
    <property type="entry name" value="INTEGRAL MEMBRANE PROTEIN-RELATED"/>
    <property type="match status" value="1"/>
</dbReference>
<keyword evidence="9" id="KW-1185">Reference proteome</keyword>
<dbReference type="Proteomes" id="UP000289437">
    <property type="component" value="Unassembled WGS sequence"/>
</dbReference>
<feature type="transmembrane region" description="Helical" evidence="6">
    <location>
        <begin position="267"/>
        <end position="292"/>
    </location>
</feature>
<evidence type="ECO:0000256" key="5">
    <source>
        <dbReference type="ARBA" id="ARBA00023136"/>
    </source>
</evidence>
<dbReference type="RefSeq" id="WP_128912080.1">
    <property type="nucleotide sequence ID" value="NZ_RDSM01000001.1"/>
</dbReference>
<evidence type="ECO:0000256" key="4">
    <source>
        <dbReference type="ARBA" id="ARBA00022989"/>
    </source>
</evidence>
<dbReference type="GO" id="GO:0005886">
    <property type="term" value="C:plasma membrane"/>
    <property type="evidence" value="ECO:0007669"/>
    <property type="project" value="UniProtKB-SubCell"/>
</dbReference>
<name>A0A4Q0T7K1_9BACT</name>
<dbReference type="AlphaFoldDB" id="A0A4Q0T7K1"/>
<dbReference type="Pfam" id="PF00482">
    <property type="entry name" value="T2SSF"/>
    <property type="match status" value="1"/>
</dbReference>
<evidence type="ECO:0000259" key="7">
    <source>
        <dbReference type="Pfam" id="PF00482"/>
    </source>
</evidence>
<dbReference type="EMBL" id="RDSM01000001">
    <property type="protein sequence ID" value="RXH57999.1"/>
    <property type="molecule type" value="Genomic_DNA"/>
</dbReference>
<accession>A0A4Q0T7K1</accession>
<protein>
    <submittedName>
        <fullName evidence="8">Type II/IV secretion system protein TadC, associated with Flp pilus assembly</fullName>
    </submittedName>
</protein>
<evidence type="ECO:0000256" key="3">
    <source>
        <dbReference type="ARBA" id="ARBA00022692"/>
    </source>
</evidence>
<comment type="caution">
    <text evidence="8">The sequence shown here is derived from an EMBL/GenBank/DDBJ whole genome shotgun (WGS) entry which is preliminary data.</text>
</comment>
<evidence type="ECO:0000313" key="9">
    <source>
        <dbReference type="Proteomes" id="UP000289437"/>
    </source>
</evidence>
<dbReference type="PANTHER" id="PTHR35007:SF2">
    <property type="entry name" value="PILUS ASSEMBLE PROTEIN"/>
    <property type="match status" value="1"/>
</dbReference>
<reference evidence="9" key="2">
    <citation type="submission" date="2019-02" db="EMBL/GenBank/DDBJ databases">
        <title>Granulicella sibirica sp. nov., a psychrotolerant acidobacterium isolated from an organic soil layer in forested tundra, West Siberia.</title>
        <authorList>
            <person name="Oshkin I.Y."/>
            <person name="Kulichevskaya I.S."/>
            <person name="Rijpstra W.I.C."/>
            <person name="Sinninghe Damste J.S."/>
            <person name="Rakitin A.L."/>
            <person name="Ravin N.V."/>
            <person name="Dedysh S.N."/>
        </authorList>
    </citation>
    <scope>NUCLEOTIDE SEQUENCE [LARGE SCALE GENOMIC DNA]</scope>
    <source>
        <strain evidence="9">AF10</strain>
    </source>
</reference>
<feature type="domain" description="Type II secretion system protein GspF" evidence="7">
    <location>
        <begin position="156"/>
        <end position="284"/>
    </location>
</feature>
<organism evidence="8 9">
    <name type="scientific">Granulicella sibirica</name>
    <dbReference type="NCBI Taxonomy" id="2479048"/>
    <lineage>
        <taxon>Bacteria</taxon>
        <taxon>Pseudomonadati</taxon>
        <taxon>Acidobacteriota</taxon>
        <taxon>Terriglobia</taxon>
        <taxon>Terriglobales</taxon>
        <taxon>Acidobacteriaceae</taxon>
        <taxon>Granulicella</taxon>
    </lineage>
</organism>
<comment type="subcellular location">
    <subcellularLocation>
        <location evidence="1">Cell membrane</location>
        <topology evidence="1">Multi-pass membrane protein</topology>
    </subcellularLocation>
</comment>
<keyword evidence="2" id="KW-1003">Cell membrane</keyword>
<evidence type="ECO:0000256" key="2">
    <source>
        <dbReference type="ARBA" id="ARBA00022475"/>
    </source>
</evidence>
<evidence type="ECO:0000256" key="6">
    <source>
        <dbReference type="SAM" id="Phobius"/>
    </source>
</evidence>
<feature type="transmembrane region" description="Helical" evidence="6">
    <location>
        <begin position="119"/>
        <end position="137"/>
    </location>
</feature>
<keyword evidence="5 6" id="KW-0472">Membrane</keyword>
<dbReference type="OrthoDB" id="9810662at2"/>
<dbReference type="InterPro" id="IPR018076">
    <property type="entry name" value="T2SS_GspF_dom"/>
</dbReference>
<gene>
    <name evidence="8" type="ORF">GRAN_1309</name>
</gene>
<evidence type="ECO:0000256" key="1">
    <source>
        <dbReference type="ARBA" id="ARBA00004651"/>
    </source>
</evidence>
<feature type="transmembrane region" description="Helical" evidence="6">
    <location>
        <begin position="6"/>
        <end position="25"/>
    </location>
</feature>
<proteinExistence type="predicted"/>
<keyword evidence="3 6" id="KW-0812">Transmembrane</keyword>
<keyword evidence="4 6" id="KW-1133">Transmembrane helix</keyword>
<reference evidence="8 9" key="1">
    <citation type="submission" date="2018-11" db="EMBL/GenBank/DDBJ databases">
        <authorList>
            <person name="Mardanov A.V."/>
            <person name="Ravin N.V."/>
            <person name="Dedysh S.N."/>
        </authorList>
    </citation>
    <scope>NUCLEOTIDE SEQUENCE [LARGE SCALE GENOMIC DNA]</scope>
    <source>
        <strain evidence="8 9">AF10</strain>
    </source>
</reference>
<feature type="transmembrane region" description="Helical" evidence="6">
    <location>
        <begin position="95"/>
        <end position="113"/>
    </location>
</feature>
<sequence length="300" mass="33551">MNATTLFLVMFLGSCCFLLLCLPWIRRSSPEAKRMLALVKSSREDKRKVGMGERFADSLSRQVSKVSKRSGKKKNEKMLRRFGEAGLRGSYVSDLFFLTQGAGVILGGLLGSFAPSNSFFWMLICGAIAFMLPDMWLGSKQKRRRESIRRSIPDMVDLLVICVGAGLGLDQALQRVTEELALSHPQIAEELERVMLERSAGASRVEAWRALANRTRIEEIGAFVNMLSETDRFGSPITKALSDFSDELRSKRRQHAEEAAAKTKVKIIFPLVFCIFPCIFLVLLVPAILAFMQSFSGFAH</sequence>
<evidence type="ECO:0000313" key="8">
    <source>
        <dbReference type="EMBL" id="RXH57999.1"/>
    </source>
</evidence>